<reference evidence="5 6" key="1">
    <citation type="submission" date="2015-01" db="EMBL/GenBank/DDBJ databases">
        <title>The Genome Sequence of Exophiala xenobiotica CBS118157.</title>
        <authorList>
            <consortium name="The Broad Institute Genomics Platform"/>
            <person name="Cuomo C."/>
            <person name="de Hoog S."/>
            <person name="Gorbushina A."/>
            <person name="Stielow B."/>
            <person name="Teixiera M."/>
            <person name="Abouelleil A."/>
            <person name="Chapman S.B."/>
            <person name="Priest M."/>
            <person name="Young S.K."/>
            <person name="Wortman J."/>
            <person name="Nusbaum C."/>
            <person name="Birren B."/>
        </authorList>
    </citation>
    <scope>NUCLEOTIDE SEQUENCE [LARGE SCALE GENOMIC DNA]</scope>
    <source>
        <strain evidence="5 6">CBS 118157</strain>
    </source>
</reference>
<evidence type="ECO:0000256" key="2">
    <source>
        <dbReference type="ARBA" id="ARBA00022801"/>
    </source>
</evidence>
<keyword evidence="2" id="KW-0378">Hydrolase</keyword>
<dbReference type="PANTHER" id="PTHR43248">
    <property type="entry name" value="2-SUCCINYL-6-HYDROXY-2,4-CYCLOHEXADIENE-1-CARBOXYLATE SYNTHASE"/>
    <property type="match status" value="1"/>
</dbReference>
<dbReference type="OrthoDB" id="425534at2759"/>
<dbReference type="Gene3D" id="3.40.50.1820">
    <property type="entry name" value="alpha/beta hydrolase"/>
    <property type="match status" value="1"/>
</dbReference>
<organism evidence="5 6">
    <name type="scientific">Exophiala xenobiotica</name>
    <dbReference type="NCBI Taxonomy" id="348802"/>
    <lineage>
        <taxon>Eukaryota</taxon>
        <taxon>Fungi</taxon>
        <taxon>Dikarya</taxon>
        <taxon>Ascomycota</taxon>
        <taxon>Pezizomycotina</taxon>
        <taxon>Eurotiomycetes</taxon>
        <taxon>Chaetothyriomycetidae</taxon>
        <taxon>Chaetothyriales</taxon>
        <taxon>Herpotrichiellaceae</taxon>
        <taxon>Exophiala</taxon>
    </lineage>
</organism>
<dbReference type="STRING" id="348802.A0A0D2CWQ0"/>
<evidence type="ECO:0000313" key="6">
    <source>
        <dbReference type="Proteomes" id="UP000054342"/>
    </source>
</evidence>
<keyword evidence="6" id="KW-1185">Reference proteome</keyword>
<accession>A0A0D2CWQ0</accession>
<feature type="domain" description="Peptidase S33 tripeptidyl aminopeptidase-like C-terminal" evidence="4">
    <location>
        <begin position="478"/>
        <end position="555"/>
    </location>
</feature>
<comment type="similarity">
    <text evidence="1">Belongs to the peptidase S33 family.</text>
</comment>
<evidence type="ECO:0000256" key="1">
    <source>
        <dbReference type="ARBA" id="ARBA00010088"/>
    </source>
</evidence>
<dbReference type="GeneID" id="25328854"/>
<dbReference type="GO" id="GO:0016787">
    <property type="term" value="F:hydrolase activity"/>
    <property type="evidence" value="ECO:0007669"/>
    <property type="project" value="UniProtKB-KW"/>
</dbReference>
<dbReference type="EMBL" id="KN847320">
    <property type="protein sequence ID" value="KIW54597.1"/>
    <property type="molecule type" value="Genomic_DNA"/>
</dbReference>
<dbReference type="SUPFAM" id="SSF53474">
    <property type="entry name" value="alpha/beta-Hydrolases"/>
    <property type="match status" value="1"/>
</dbReference>
<dbReference type="InterPro" id="IPR051601">
    <property type="entry name" value="Serine_prot/Carboxylest_S33"/>
</dbReference>
<sequence>MSTYSSIGLFLWAFAYTLSLYHPGTVYTSASPVAGTQASFDWNKVSTILEDVINNRPLCTNSRQLTPSTSLNWTSCFENYTCTRLQVPLDYKDPSVGSTSIAFIKLAAQNNSDTAPNILINQGGPGGSGVDFLLSTGSQLVEVFGPNYNIVGFDPRGVNNSGPVVDCFPNDPDARAAYKDLFFTVTANSSSTSLDQQFYSADLFGQWCSTTFQKNASGEYVSTPAVATDMLSYAKAEQKAAGKPEEEAKVWYYALSYGTVLGSTFAALYPQNVGRMVLDGVLDGQDYFNGAWKSSLYQSDQALGTFSTYCHLAGPKNCSFWGPSPQNITARLDDILSTLQSHPVPVTGLDGQSEPGLATYTDLKQLLLWTVYAPVQRFPLLADALVALENGDGSQVMSGLENVVEAKDVESIVKCVDGYRATDLSTLRAYQDYVGVLENQSHYFGDAWPTNSNNVLCRSLNLTTSKTRSFSGFSHPTTYNTSFPILYVASTIDPVTPTSRNPPRGAYKMSQYFPGSVILMQESVGHTASISISECLAGNIVSYLSGTLPKVNTTCHGAPVPFQDTISG</sequence>
<keyword evidence="3" id="KW-0732">Signal</keyword>
<dbReference type="AlphaFoldDB" id="A0A0D2CWQ0"/>
<evidence type="ECO:0000313" key="5">
    <source>
        <dbReference type="EMBL" id="KIW54597.1"/>
    </source>
</evidence>
<feature type="signal peptide" evidence="3">
    <location>
        <begin position="1"/>
        <end position="19"/>
    </location>
</feature>
<dbReference type="InterPro" id="IPR029058">
    <property type="entry name" value="AB_hydrolase_fold"/>
</dbReference>
<dbReference type="Proteomes" id="UP000054342">
    <property type="component" value="Unassembled WGS sequence"/>
</dbReference>
<dbReference type="RefSeq" id="XP_013315181.1">
    <property type="nucleotide sequence ID" value="XM_013459727.1"/>
</dbReference>
<evidence type="ECO:0000256" key="3">
    <source>
        <dbReference type="SAM" id="SignalP"/>
    </source>
</evidence>
<feature type="chain" id="PRO_5002240127" description="Peptidase S33 tripeptidyl aminopeptidase-like C-terminal domain-containing protein" evidence="3">
    <location>
        <begin position="20"/>
        <end position="568"/>
    </location>
</feature>
<name>A0A0D2CWQ0_9EURO</name>
<dbReference type="PANTHER" id="PTHR43248:SF25">
    <property type="entry name" value="AB HYDROLASE-1 DOMAIN-CONTAINING PROTEIN-RELATED"/>
    <property type="match status" value="1"/>
</dbReference>
<gene>
    <name evidence="5" type="ORF">PV05_06946</name>
</gene>
<dbReference type="Pfam" id="PF08386">
    <property type="entry name" value="Abhydrolase_4"/>
    <property type="match status" value="1"/>
</dbReference>
<proteinExistence type="inferred from homology"/>
<dbReference type="InterPro" id="IPR013595">
    <property type="entry name" value="Pept_S33_TAP-like_C"/>
</dbReference>
<dbReference type="HOGENOM" id="CLU_013364_5_2_1"/>
<evidence type="ECO:0000259" key="4">
    <source>
        <dbReference type="Pfam" id="PF08386"/>
    </source>
</evidence>
<protein>
    <recommendedName>
        <fullName evidence="4">Peptidase S33 tripeptidyl aminopeptidase-like C-terminal domain-containing protein</fullName>
    </recommendedName>
</protein>